<feature type="transmembrane region" description="Helical" evidence="5">
    <location>
        <begin position="73"/>
        <end position="90"/>
    </location>
</feature>
<protein>
    <submittedName>
        <fullName evidence="6">DoxX-like protein</fullName>
    </submittedName>
</protein>
<dbReference type="GO" id="GO:0016020">
    <property type="term" value="C:membrane"/>
    <property type="evidence" value="ECO:0007669"/>
    <property type="project" value="UniProtKB-SubCell"/>
</dbReference>
<evidence type="ECO:0000256" key="1">
    <source>
        <dbReference type="ARBA" id="ARBA00004141"/>
    </source>
</evidence>
<proteinExistence type="predicted"/>
<dbReference type="OrthoDB" id="2629817at2"/>
<dbReference type="EMBL" id="OAOP01000009">
    <property type="protein sequence ID" value="SNX74333.1"/>
    <property type="molecule type" value="Genomic_DNA"/>
</dbReference>
<gene>
    <name evidence="6" type="ORF">SAMN05877753_10934</name>
</gene>
<evidence type="ECO:0000256" key="3">
    <source>
        <dbReference type="ARBA" id="ARBA00022989"/>
    </source>
</evidence>
<feature type="transmembrane region" description="Helical" evidence="5">
    <location>
        <begin position="97"/>
        <end position="117"/>
    </location>
</feature>
<accession>A0A285D582</accession>
<evidence type="ECO:0000313" key="7">
    <source>
        <dbReference type="Proteomes" id="UP000219546"/>
    </source>
</evidence>
<dbReference type="Pfam" id="PF13564">
    <property type="entry name" value="DoxX_2"/>
    <property type="match status" value="1"/>
</dbReference>
<name>A0A285D582_9BACI</name>
<keyword evidence="7" id="KW-1185">Reference proteome</keyword>
<evidence type="ECO:0000256" key="5">
    <source>
        <dbReference type="SAM" id="Phobius"/>
    </source>
</evidence>
<feature type="transmembrane region" description="Helical" evidence="5">
    <location>
        <begin position="6"/>
        <end position="25"/>
    </location>
</feature>
<comment type="subcellular location">
    <subcellularLocation>
        <location evidence="1">Membrane</location>
        <topology evidence="1">Multi-pass membrane protein</topology>
    </subcellularLocation>
</comment>
<evidence type="ECO:0000313" key="6">
    <source>
        <dbReference type="EMBL" id="SNX74333.1"/>
    </source>
</evidence>
<reference evidence="6 7" key="1">
    <citation type="submission" date="2017-08" db="EMBL/GenBank/DDBJ databases">
        <authorList>
            <person name="de Groot N.N."/>
        </authorList>
    </citation>
    <scope>NUCLEOTIDE SEQUENCE [LARGE SCALE GENOMIC DNA]</scope>
    <source>
        <strain evidence="6 7">JC228</strain>
    </source>
</reference>
<keyword evidence="4 5" id="KW-0472">Membrane</keyword>
<keyword evidence="2 5" id="KW-0812">Transmembrane</keyword>
<dbReference type="AlphaFoldDB" id="A0A285D582"/>
<organism evidence="6 7">
    <name type="scientific">Bacillus oleivorans</name>
    <dbReference type="NCBI Taxonomy" id="1448271"/>
    <lineage>
        <taxon>Bacteria</taxon>
        <taxon>Bacillati</taxon>
        <taxon>Bacillota</taxon>
        <taxon>Bacilli</taxon>
        <taxon>Bacillales</taxon>
        <taxon>Bacillaceae</taxon>
        <taxon>Bacillus</taxon>
    </lineage>
</organism>
<evidence type="ECO:0000256" key="4">
    <source>
        <dbReference type="ARBA" id="ARBA00023136"/>
    </source>
</evidence>
<dbReference type="Proteomes" id="UP000219546">
    <property type="component" value="Unassembled WGS sequence"/>
</dbReference>
<sequence>MPGMFIFYVVVTFLAILTNLFSATLDFIRYEKVLTKMASAKVPLSWVNLLGVLKAAGAIGLIVGFFIPLIGDAAATGLVLFYIGAIITHLRVRDYSIGLATAFLLFPASSLILGIAVN</sequence>
<keyword evidence="3 5" id="KW-1133">Transmembrane helix</keyword>
<feature type="transmembrane region" description="Helical" evidence="5">
    <location>
        <begin position="46"/>
        <end position="67"/>
    </location>
</feature>
<evidence type="ECO:0000256" key="2">
    <source>
        <dbReference type="ARBA" id="ARBA00022692"/>
    </source>
</evidence>
<dbReference type="InterPro" id="IPR032808">
    <property type="entry name" value="DoxX"/>
</dbReference>